<gene>
    <name evidence="6" type="ORF">Mco01_05250</name>
</gene>
<protein>
    <submittedName>
        <fullName evidence="6">DNA-binding response regulator</fullName>
    </submittedName>
</protein>
<dbReference type="InterPro" id="IPR036388">
    <property type="entry name" value="WH-like_DNA-bd_sf"/>
</dbReference>
<feature type="modified residue" description="4-aspartylphosphate" evidence="2">
    <location>
        <position position="57"/>
    </location>
</feature>
<dbReference type="SMART" id="SM00862">
    <property type="entry name" value="Trans_reg_C"/>
    <property type="match status" value="1"/>
</dbReference>
<dbReference type="PROSITE" id="PS51755">
    <property type="entry name" value="OMPR_PHOB"/>
    <property type="match status" value="1"/>
</dbReference>
<proteinExistence type="predicted"/>
<keyword evidence="1 3" id="KW-0238">DNA-binding</keyword>
<sequence length="224" mass="24343">MGITWVMRVLVAEDEKTLADLVAEGLRRYAMAVDVAYDGTAAAERLSVNDYDVLVLDRDLPGTPGDAICRDLAQAGARTRILMLTAAASVRDRVAGLGLGADDYLPKPFDYAELVARVQALGRRSQAPVPPLLTRGDIVLDAPRMQAFRDGRYLALSRKEFALLEVLMRADGAIVSAEELLERAWDEHTDPFSGVVRVTMSKLRAKLGDPPVIGTVAGRGYHLP</sequence>
<dbReference type="SMART" id="SM00448">
    <property type="entry name" value="REC"/>
    <property type="match status" value="1"/>
</dbReference>
<keyword evidence="7" id="KW-1185">Reference proteome</keyword>
<dbReference type="EMBL" id="BOOC01000002">
    <property type="protein sequence ID" value="GIH37525.1"/>
    <property type="molecule type" value="Genomic_DNA"/>
</dbReference>
<dbReference type="InterPro" id="IPR011006">
    <property type="entry name" value="CheY-like_superfamily"/>
</dbReference>
<evidence type="ECO:0000256" key="1">
    <source>
        <dbReference type="ARBA" id="ARBA00023125"/>
    </source>
</evidence>
<name>A0ABQ4FRU4_9ACTN</name>
<feature type="domain" description="Response regulatory" evidence="4">
    <location>
        <begin position="8"/>
        <end position="122"/>
    </location>
</feature>
<keyword evidence="2" id="KW-0597">Phosphoprotein</keyword>
<evidence type="ECO:0000259" key="5">
    <source>
        <dbReference type="PROSITE" id="PS51755"/>
    </source>
</evidence>
<evidence type="ECO:0000313" key="7">
    <source>
        <dbReference type="Proteomes" id="UP000603904"/>
    </source>
</evidence>
<dbReference type="CDD" id="cd00383">
    <property type="entry name" value="trans_reg_C"/>
    <property type="match status" value="1"/>
</dbReference>
<dbReference type="Proteomes" id="UP000603904">
    <property type="component" value="Unassembled WGS sequence"/>
</dbReference>
<feature type="DNA-binding region" description="OmpR/PhoB-type" evidence="3">
    <location>
        <begin position="130"/>
        <end position="224"/>
    </location>
</feature>
<dbReference type="SUPFAM" id="SSF52172">
    <property type="entry name" value="CheY-like"/>
    <property type="match status" value="1"/>
</dbReference>
<dbReference type="PANTHER" id="PTHR48111">
    <property type="entry name" value="REGULATOR OF RPOS"/>
    <property type="match status" value="1"/>
</dbReference>
<evidence type="ECO:0000256" key="3">
    <source>
        <dbReference type="PROSITE-ProRule" id="PRU01091"/>
    </source>
</evidence>
<dbReference type="Pfam" id="PF00486">
    <property type="entry name" value="Trans_reg_C"/>
    <property type="match status" value="1"/>
</dbReference>
<dbReference type="GO" id="GO:0003677">
    <property type="term" value="F:DNA binding"/>
    <property type="evidence" value="ECO:0007669"/>
    <property type="project" value="UniProtKB-KW"/>
</dbReference>
<dbReference type="Pfam" id="PF00072">
    <property type="entry name" value="Response_reg"/>
    <property type="match status" value="1"/>
</dbReference>
<dbReference type="Gene3D" id="6.10.250.690">
    <property type="match status" value="1"/>
</dbReference>
<feature type="domain" description="OmpR/PhoB-type" evidence="5">
    <location>
        <begin position="130"/>
        <end position="224"/>
    </location>
</feature>
<dbReference type="PROSITE" id="PS50110">
    <property type="entry name" value="RESPONSE_REGULATORY"/>
    <property type="match status" value="1"/>
</dbReference>
<evidence type="ECO:0000259" key="4">
    <source>
        <dbReference type="PROSITE" id="PS50110"/>
    </source>
</evidence>
<reference evidence="6 7" key="1">
    <citation type="submission" date="2021-01" db="EMBL/GenBank/DDBJ databases">
        <title>Whole genome shotgun sequence of Microbispora corallina NBRC 16416.</title>
        <authorList>
            <person name="Komaki H."/>
            <person name="Tamura T."/>
        </authorList>
    </citation>
    <scope>NUCLEOTIDE SEQUENCE [LARGE SCALE GENOMIC DNA]</scope>
    <source>
        <strain evidence="6 7">NBRC 16416</strain>
    </source>
</reference>
<accession>A0ABQ4FRU4</accession>
<dbReference type="Gene3D" id="1.10.10.10">
    <property type="entry name" value="Winged helix-like DNA-binding domain superfamily/Winged helix DNA-binding domain"/>
    <property type="match status" value="1"/>
</dbReference>
<dbReference type="InterPro" id="IPR039420">
    <property type="entry name" value="WalR-like"/>
</dbReference>
<evidence type="ECO:0000256" key="2">
    <source>
        <dbReference type="PROSITE-ProRule" id="PRU00169"/>
    </source>
</evidence>
<dbReference type="InterPro" id="IPR001867">
    <property type="entry name" value="OmpR/PhoB-type_DNA-bd"/>
</dbReference>
<evidence type="ECO:0000313" key="6">
    <source>
        <dbReference type="EMBL" id="GIH37525.1"/>
    </source>
</evidence>
<dbReference type="PANTHER" id="PTHR48111:SF36">
    <property type="entry name" value="TRANSCRIPTIONAL REGULATORY PROTEIN CUTR"/>
    <property type="match status" value="1"/>
</dbReference>
<organism evidence="6 7">
    <name type="scientific">Microbispora corallina</name>
    <dbReference type="NCBI Taxonomy" id="83302"/>
    <lineage>
        <taxon>Bacteria</taxon>
        <taxon>Bacillati</taxon>
        <taxon>Actinomycetota</taxon>
        <taxon>Actinomycetes</taxon>
        <taxon>Streptosporangiales</taxon>
        <taxon>Streptosporangiaceae</taxon>
        <taxon>Microbispora</taxon>
    </lineage>
</organism>
<dbReference type="Gene3D" id="3.40.50.2300">
    <property type="match status" value="1"/>
</dbReference>
<comment type="caution">
    <text evidence="6">The sequence shown here is derived from an EMBL/GenBank/DDBJ whole genome shotgun (WGS) entry which is preliminary data.</text>
</comment>
<dbReference type="InterPro" id="IPR001789">
    <property type="entry name" value="Sig_transdc_resp-reg_receiver"/>
</dbReference>